<evidence type="ECO:0000256" key="6">
    <source>
        <dbReference type="RuleBase" id="RU000682"/>
    </source>
</evidence>
<sequence length="403" mass="47212">MEINKEKEIFFHSDIKLSMDCDISMNNMNNFTLHNESVLDLSLTPNSNENFSQYDRTNSHMPYELTNCTTMYSVISDIKNYYSIEKTLETISSNHCTIGDSIHNTDNIALNSGNYIPNIPTPEQLLTSTEETSYSLHEVRHRAFRHRDDISIGVTILKYRLWWLGHVLRMSSQRIPRRALFADSGTGWKKRRGGQCMTWCRGQINFVNLFRQAWHYYQQYLIQPNYSFHTTYLPTDDYQCYVHNNQLMFTSSEPSNILISQYNATHYHSNDSECPSKPSIHLIPDTKENNIPISNYSTSVISTDKNGKITSNGSESPGDKPRQYRKARAYFHPKQMNCLESFFQKNPYLSTKDREYLSRKLNLSEDRIRTWFQNRRMREKRKPGINYDSDNSSMNSIAKIDYS</sequence>
<dbReference type="Pfam" id="PF00046">
    <property type="entry name" value="Homeodomain"/>
    <property type="match status" value="1"/>
</dbReference>
<evidence type="ECO:0000256" key="5">
    <source>
        <dbReference type="PROSITE-ProRule" id="PRU00108"/>
    </source>
</evidence>
<feature type="compositionally biased region" description="Polar residues" evidence="7">
    <location>
        <begin position="302"/>
        <end position="315"/>
    </location>
</feature>
<dbReference type="PANTHER" id="PTHR24333">
    <property type="entry name" value="HOMEO BOX HB9 LIKE A-RELATED"/>
    <property type="match status" value="1"/>
</dbReference>
<dbReference type="InterPro" id="IPR050848">
    <property type="entry name" value="Homeobox_TF"/>
</dbReference>
<evidence type="ECO:0000256" key="4">
    <source>
        <dbReference type="ARBA" id="ARBA00023242"/>
    </source>
</evidence>
<dbReference type="SUPFAM" id="SSF46689">
    <property type="entry name" value="Homeodomain-like"/>
    <property type="match status" value="1"/>
</dbReference>
<dbReference type="PROSITE" id="PS50071">
    <property type="entry name" value="HOMEOBOX_2"/>
    <property type="match status" value="1"/>
</dbReference>
<dbReference type="GO" id="GO:0003677">
    <property type="term" value="F:DNA binding"/>
    <property type="evidence" value="ECO:0007669"/>
    <property type="project" value="UniProtKB-UniRule"/>
</dbReference>
<proteinExistence type="predicted"/>
<dbReference type="CDD" id="cd00086">
    <property type="entry name" value="homeodomain"/>
    <property type="match status" value="1"/>
</dbReference>
<dbReference type="InterPro" id="IPR009057">
    <property type="entry name" value="Homeodomain-like_sf"/>
</dbReference>
<dbReference type="PROSITE" id="PS00027">
    <property type="entry name" value="HOMEOBOX_1"/>
    <property type="match status" value="1"/>
</dbReference>
<dbReference type="RefSeq" id="XP_035585706.1">
    <property type="nucleotide sequence ID" value="XM_035732841.2"/>
</dbReference>
<evidence type="ECO:0000256" key="7">
    <source>
        <dbReference type="SAM" id="MobiDB-lite"/>
    </source>
</evidence>
<organism evidence="8 9">
    <name type="scientific">Schistosoma haematobium</name>
    <name type="common">Blood fluke</name>
    <dbReference type="NCBI Taxonomy" id="6185"/>
    <lineage>
        <taxon>Eukaryota</taxon>
        <taxon>Metazoa</taxon>
        <taxon>Spiralia</taxon>
        <taxon>Lophotrochozoa</taxon>
        <taxon>Platyhelminthes</taxon>
        <taxon>Trematoda</taxon>
        <taxon>Digenea</taxon>
        <taxon>Strigeidida</taxon>
        <taxon>Schistosomatoidea</taxon>
        <taxon>Schistosomatidae</taxon>
        <taxon>Schistosoma</taxon>
    </lineage>
</organism>
<keyword evidence="9" id="KW-1185">Reference proteome</keyword>
<evidence type="ECO:0000256" key="3">
    <source>
        <dbReference type="ARBA" id="ARBA00023155"/>
    </source>
</evidence>
<keyword evidence="3 5" id="KW-0371">Homeobox</keyword>
<reference evidence="8" key="4">
    <citation type="journal article" date="2022" name="PLoS Pathog.">
        <title>Chromosome-level genome of Schistosoma haematobium underpins genome-wide explorations of molecular variation.</title>
        <authorList>
            <person name="Stroehlein A.J."/>
            <person name="Korhonen P.K."/>
            <person name="Lee V.V."/>
            <person name="Ralph S.A."/>
            <person name="Mentink-Kane M."/>
            <person name="You H."/>
            <person name="McManus D.P."/>
            <person name="Tchuente L.T."/>
            <person name="Stothard J.R."/>
            <person name="Kaur P."/>
            <person name="Dudchenko O."/>
            <person name="Aiden E.L."/>
            <person name="Yang B."/>
            <person name="Yang H."/>
            <person name="Emery A.M."/>
            <person name="Webster B.L."/>
            <person name="Brindley P.J."/>
            <person name="Rollinson D."/>
            <person name="Chang B.C.H."/>
            <person name="Gasser R.B."/>
            <person name="Young N.D."/>
        </authorList>
    </citation>
    <scope>NUCLEOTIDE SEQUENCE</scope>
</reference>
<evidence type="ECO:0000313" key="9">
    <source>
        <dbReference type="Proteomes" id="UP000471633"/>
    </source>
</evidence>
<feature type="region of interest" description="Disordered" evidence="7">
    <location>
        <begin position="302"/>
        <end position="323"/>
    </location>
</feature>
<evidence type="ECO:0000256" key="2">
    <source>
        <dbReference type="ARBA" id="ARBA00023125"/>
    </source>
</evidence>
<dbReference type="InterPro" id="IPR017970">
    <property type="entry name" value="Homeobox_CS"/>
</dbReference>
<dbReference type="GeneID" id="24590278"/>
<keyword evidence="2 5" id="KW-0238">DNA-binding</keyword>
<dbReference type="EMBL" id="AMPZ03000001">
    <property type="protein sequence ID" value="KAH9596309.1"/>
    <property type="molecule type" value="Genomic_DNA"/>
</dbReference>
<keyword evidence="4 5" id="KW-0539">Nucleus</keyword>
<dbReference type="PANTHER" id="PTHR24333:SF5">
    <property type="entry name" value="VENT HOMEOBOX"/>
    <property type="match status" value="1"/>
</dbReference>
<dbReference type="CTD" id="24590278"/>
<evidence type="ECO:0000313" key="8">
    <source>
        <dbReference type="EMBL" id="KAH9596309.1"/>
    </source>
</evidence>
<dbReference type="AlphaFoldDB" id="A0A6A5D8J9"/>
<gene>
    <name evidence="8" type="ORF">MS3_00002025</name>
</gene>
<dbReference type="Proteomes" id="UP000471633">
    <property type="component" value="Unassembled WGS sequence"/>
</dbReference>
<feature type="DNA-binding region" description="Homeobox" evidence="5">
    <location>
        <begin position="324"/>
        <end position="383"/>
    </location>
</feature>
<dbReference type="GO" id="GO:0000981">
    <property type="term" value="F:DNA-binding transcription factor activity, RNA polymerase II-specific"/>
    <property type="evidence" value="ECO:0007669"/>
    <property type="project" value="InterPro"/>
</dbReference>
<dbReference type="Gene3D" id="1.10.10.60">
    <property type="entry name" value="Homeodomain-like"/>
    <property type="match status" value="1"/>
</dbReference>
<dbReference type="SMART" id="SM00389">
    <property type="entry name" value="HOX"/>
    <property type="match status" value="1"/>
</dbReference>
<comment type="subcellular location">
    <subcellularLocation>
        <location evidence="1 5 6">Nucleus</location>
    </subcellularLocation>
</comment>
<accession>A0A6A5D8J9</accession>
<reference evidence="8" key="1">
    <citation type="journal article" date="2012" name="Nat. Genet.">
        <title>Whole-genome sequence of Schistosoma haematobium.</title>
        <authorList>
            <person name="Young N.D."/>
            <person name="Jex A.R."/>
            <person name="Li B."/>
            <person name="Liu S."/>
            <person name="Yang L."/>
            <person name="Xiong Z."/>
            <person name="Li Y."/>
            <person name="Cantacessi C."/>
            <person name="Hall R.S."/>
            <person name="Xu X."/>
            <person name="Chen F."/>
            <person name="Wu X."/>
            <person name="Zerlotini A."/>
            <person name="Oliveira G."/>
            <person name="Hofmann A."/>
            <person name="Zhang G."/>
            <person name="Fang X."/>
            <person name="Kang Y."/>
            <person name="Campbell B.E."/>
            <person name="Loukas A."/>
            <person name="Ranganathan S."/>
            <person name="Rollinson D."/>
            <person name="Rinaldi G."/>
            <person name="Brindley P.J."/>
            <person name="Yang H."/>
            <person name="Wang J."/>
            <person name="Wang J."/>
            <person name="Gasser R.B."/>
        </authorList>
    </citation>
    <scope>NUCLEOTIDE SEQUENCE</scope>
</reference>
<dbReference type="InterPro" id="IPR001356">
    <property type="entry name" value="HD"/>
</dbReference>
<name>A0A6A5D8J9_SCHHA</name>
<reference evidence="8" key="3">
    <citation type="submission" date="2021-06" db="EMBL/GenBank/DDBJ databases">
        <title>Chromosome-level genome assembly for S. haematobium.</title>
        <authorList>
            <person name="Stroehlein A.J."/>
        </authorList>
    </citation>
    <scope>NUCLEOTIDE SEQUENCE</scope>
</reference>
<reference evidence="8" key="2">
    <citation type="journal article" date="2019" name="Gigascience">
        <title>High-quality Schistosoma haematobium genome achieved by single-molecule and long-range sequencing.</title>
        <authorList>
            <person name="Stroehlein A.J."/>
            <person name="Korhonen P.K."/>
            <person name="Chong T.M."/>
            <person name="Lim Y.L."/>
            <person name="Chan K.G."/>
            <person name="Webster B."/>
            <person name="Rollinson D."/>
            <person name="Brindley P.J."/>
            <person name="Gasser R.B."/>
            <person name="Young N.D."/>
        </authorList>
    </citation>
    <scope>NUCLEOTIDE SEQUENCE</scope>
</reference>
<dbReference type="GO" id="GO:0005634">
    <property type="term" value="C:nucleus"/>
    <property type="evidence" value="ECO:0007669"/>
    <property type="project" value="UniProtKB-SubCell"/>
</dbReference>
<dbReference type="KEGG" id="shx:MS3_00002025"/>
<evidence type="ECO:0000256" key="1">
    <source>
        <dbReference type="ARBA" id="ARBA00004123"/>
    </source>
</evidence>
<protein>
    <submittedName>
        <fullName evidence="8">Uncharacterized protein</fullName>
    </submittedName>
</protein>
<comment type="caution">
    <text evidence="8">The sequence shown here is derived from an EMBL/GenBank/DDBJ whole genome shotgun (WGS) entry which is preliminary data.</text>
</comment>